<dbReference type="CDD" id="cd06327">
    <property type="entry name" value="PBP1_SBP-like"/>
    <property type="match status" value="1"/>
</dbReference>
<feature type="domain" description="Leucine-binding protein" evidence="5">
    <location>
        <begin position="37"/>
        <end position="374"/>
    </location>
</feature>
<protein>
    <submittedName>
        <fullName evidence="6">ABC transporter permease</fullName>
    </submittedName>
</protein>
<proteinExistence type="inferred from homology"/>
<evidence type="ECO:0000256" key="3">
    <source>
        <dbReference type="ARBA" id="ARBA00022970"/>
    </source>
</evidence>
<feature type="signal peptide" evidence="4">
    <location>
        <begin position="1"/>
        <end position="30"/>
    </location>
</feature>
<evidence type="ECO:0000313" key="7">
    <source>
        <dbReference type="Proteomes" id="UP000069935"/>
    </source>
</evidence>
<dbReference type="KEGG" id="ati:AL072_21165"/>
<dbReference type="Gene3D" id="3.40.50.2300">
    <property type="match status" value="2"/>
</dbReference>
<dbReference type="EMBL" id="CP012403">
    <property type="protein sequence ID" value="ALG73516.1"/>
    <property type="molecule type" value="Genomic_DNA"/>
</dbReference>
<accession>A0AAC8W234</accession>
<organism evidence="6 7">
    <name type="scientific">Azospirillum thiophilum</name>
    <dbReference type="NCBI Taxonomy" id="528244"/>
    <lineage>
        <taxon>Bacteria</taxon>
        <taxon>Pseudomonadati</taxon>
        <taxon>Pseudomonadota</taxon>
        <taxon>Alphaproteobacteria</taxon>
        <taxon>Rhodospirillales</taxon>
        <taxon>Azospirillaceae</taxon>
        <taxon>Azospirillum</taxon>
    </lineage>
</organism>
<dbReference type="GO" id="GO:0006865">
    <property type="term" value="P:amino acid transport"/>
    <property type="evidence" value="ECO:0007669"/>
    <property type="project" value="UniProtKB-KW"/>
</dbReference>
<dbReference type="InterPro" id="IPR051010">
    <property type="entry name" value="BCAA_transport"/>
</dbReference>
<evidence type="ECO:0000256" key="4">
    <source>
        <dbReference type="SAM" id="SignalP"/>
    </source>
</evidence>
<evidence type="ECO:0000259" key="5">
    <source>
        <dbReference type="Pfam" id="PF13458"/>
    </source>
</evidence>
<dbReference type="AlphaFoldDB" id="A0AAC8W234"/>
<feature type="chain" id="PRO_5041909239" evidence="4">
    <location>
        <begin position="31"/>
        <end position="411"/>
    </location>
</feature>
<reference evidence="7" key="1">
    <citation type="submission" date="2015-12" db="EMBL/GenBank/DDBJ databases">
        <title>Complete Genome Sequence of Azospirillum thiophilum BV-S.</title>
        <authorList>
            <person name="Fomenkov A."/>
            <person name="Vincze T."/>
            <person name="Grabovich M."/>
            <person name="Dubinina G."/>
            <person name="Orlova M."/>
            <person name="Belousova E."/>
            <person name="Roberts R.J."/>
        </authorList>
    </citation>
    <scope>NUCLEOTIDE SEQUENCE [LARGE SCALE GENOMIC DNA]</scope>
    <source>
        <strain evidence="7">BV-S</strain>
    </source>
</reference>
<name>A0AAC8W234_9PROT</name>
<keyword evidence="2 4" id="KW-0732">Signal</keyword>
<dbReference type="Proteomes" id="UP000069935">
    <property type="component" value="Chromosome 3"/>
</dbReference>
<evidence type="ECO:0000313" key="6">
    <source>
        <dbReference type="EMBL" id="ALG73516.1"/>
    </source>
</evidence>
<evidence type="ECO:0000256" key="2">
    <source>
        <dbReference type="ARBA" id="ARBA00022729"/>
    </source>
</evidence>
<reference evidence="6 7" key="2">
    <citation type="journal article" date="2016" name="Genome Announc.">
        <title>Complete Genome Sequence of a Strain of Azospirillum thiophilum Isolated from a Sulfide Spring.</title>
        <authorList>
            <person name="Fomenkov A."/>
            <person name="Vincze T."/>
            <person name="Grabovich M."/>
            <person name="Anton B.P."/>
            <person name="Dubinina G."/>
            <person name="Orlova M."/>
            <person name="Belousova E."/>
            <person name="Roberts R.J."/>
        </authorList>
    </citation>
    <scope>NUCLEOTIDE SEQUENCE [LARGE SCALE GENOMIC DNA]</scope>
    <source>
        <strain evidence="6 7">BV-S</strain>
    </source>
</reference>
<dbReference type="InterPro" id="IPR028081">
    <property type="entry name" value="Leu-bd"/>
</dbReference>
<dbReference type="RefSeq" id="WP_045584193.1">
    <property type="nucleotide sequence ID" value="NZ_CP012403.1"/>
</dbReference>
<dbReference type="Pfam" id="PF13458">
    <property type="entry name" value="Peripla_BP_6"/>
    <property type="match status" value="1"/>
</dbReference>
<keyword evidence="3" id="KW-0029">Amino-acid transport</keyword>
<dbReference type="PROSITE" id="PS51257">
    <property type="entry name" value="PROKAR_LIPOPROTEIN"/>
    <property type="match status" value="1"/>
</dbReference>
<dbReference type="PANTHER" id="PTHR30483">
    <property type="entry name" value="LEUCINE-SPECIFIC-BINDING PROTEIN"/>
    <property type="match status" value="1"/>
</dbReference>
<gene>
    <name evidence="6" type="ORF">AL072_21165</name>
</gene>
<sequence length="411" mass="43758">MNTRIPALAPALGFGLALLACGAAPGTASAAYTGNVVRIGVLNDQSGLYADIMGQGSVIAARMAVEDFGGRIGDTPVEVVAADNQNKPDIGAAIARQWYDVQGVDMIAEIANSSVALAVVEIARDKNKVAIVSGSNTNRLTGDSCTPNHVHWAFDNYALANATARAVVKQGGTSWFFITADYAFGHDMEKQAGDIVKQSGGTVVGSVRAPLNSADFASYLLQAQGSGAKVIGLANATADFTSTVKQGKEFGILDGGQSFAGLTVYLTDIDALGLEAAQGTLLSVPFYWDLNDRTRAFSKRFFERHGKMPTAYQASVYSQVTHYLKAVKSLGSDADGRAVVARMKELPTDDDAYGQGSIRVDGRKLHPMYLFQVKTPRESKGRWDYYKLAATIPTEEAWKPLDPACALVARQ</sequence>
<dbReference type="InterPro" id="IPR028082">
    <property type="entry name" value="Peripla_BP_I"/>
</dbReference>
<keyword evidence="7" id="KW-1185">Reference proteome</keyword>
<dbReference type="SUPFAM" id="SSF53822">
    <property type="entry name" value="Periplasmic binding protein-like I"/>
    <property type="match status" value="1"/>
</dbReference>
<comment type="similarity">
    <text evidence="1">Belongs to the leucine-binding protein family.</text>
</comment>
<dbReference type="PANTHER" id="PTHR30483:SF6">
    <property type="entry name" value="PERIPLASMIC BINDING PROTEIN OF ABC TRANSPORTER FOR NATURAL AMINO ACIDS"/>
    <property type="match status" value="1"/>
</dbReference>
<keyword evidence="3" id="KW-0813">Transport</keyword>
<evidence type="ECO:0000256" key="1">
    <source>
        <dbReference type="ARBA" id="ARBA00010062"/>
    </source>
</evidence>